<accession>A0A9P7G4G7</accession>
<dbReference type="Pfam" id="PF14223">
    <property type="entry name" value="Retrotran_gag_2"/>
    <property type="match status" value="1"/>
</dbReference>
<dbReference type="AlphaFoldDB" id="A0A9P7G4G7"/>
<reference evidence="1" key="2">
    <citation type="submission" date="2021-10" db="EMBL/GenBank/DDBJ databases">
        <title>Phylogenomics reveals ancestral predisposition of the termite-cultivated fungus Termitomyces towards a domesticated lifestyle.</title>
        <authorList>
            <person name="Auxier B."/>
            <person name="Grum-Grzhimaylo A."/>
            <person name="Cardenas M.E."/>
            <person name="Lodge J.D."/>
            <person name="Laessoe T."/>
            <person name="Pedersen O."/>
            <person name="Smith M.E."/>
            <person name="Kuyper T.W."/>
            <person name="Franco-Molano E.A."/>
            <person name="Baroni T.J."/>
            <person name="Aanen D.K."/>
        </authorList>
    </citation>
    <scope>NUCLEOTIDE SEQUENCE</scope>
    <source>
        <strain evidence="1">AP01</strain>
        <tissue evidence="1">Mycelium</tissue>
    </source>
</reference>
<feature type="non-terminal residue" evidence="1">
    <location>
        <position position="179"/>
    </location>
</feature>
<organism evidence="1 2">
    <name type="scientific">Asterophora parasitica</name>
    <dbReference type="NCBI Taxonomy" id="117018"/>
    <lineage>
        <taxon>Eukaryota</taxon>
        <taxon>Fungi</taxon>
        <taxon>Dikarya</taxon>
        <taxon>Basidiomycota</taxon>
        <taxon>Agaricomycotina</taxon>
        <taxon>Agaricomycetes</taxon>
        <taxon>Agaricomycetidae</taxon>
        <taxon>Agaricales</taxon>
        <taxon>Tricholomatineae</taxon>
        <taxon>Lyophyllaceae</taxon>
        <taxon>Asterophora</taxon>
    </lineage>
</organism>
<reference evidence="1" key="1">
    <citation type="submission" date="2020-07" db="EMBL/GenBank/DDBJ databases">
        <authorList>
            <person name="Nieuwenhuis M."/>
            <person name="Van De Peppel L.J.J."/>
        </authorList>
    </citation>
    <scope>NUCLEOTIDE SEQUENCE</scope>
    <source>
        <strain evidence="1">AP01</strain>
        <tissue evidence="1">Mycelium</tissue>
    </source>
</reference>
<dbReference type="OrthoDB" id="3054003at2759"/>
<sequence length="179" mass="20187">MSMPSLFLLPTTDKFDGSNWIEWKTTIVNAAKAKGLMGYLKGKIKKPLPPNPSKPAPATSYWGSVSPTFEEWEQHDTYAQGMITLNIINPIRQGVRMDRTLAECWHSLCDTHDAQTDLGLIAAKEMLTSIKYTEGTDMEKHIAEMHEAWSKANNQGTAITDHKFCTYLLRSMPVLWSIL</sequence>
<comment type="caution">
    <text evidence="1">The sequence shown here is derived from an EMBL/GenBank/DDBJ whole genome shotgun (WGS) entry which is preliminary data.</text>
</comment>
<protein>
    <recommendedName>
        <fullName evidence="3">Retrotransposon Copia-like N-terminal domain-containing protein</fullName>
    </recommendedName>
</protein>
<gene>
    <name evidence="1" type="ORF">DXG03_003959</name>
</gene>
<keyword evidence="2" id="KW-1185">Reference proteome</keyword>
<evidence type="ECO:0000313" key="1">
    <source>
        <dbReference type="EMBL" id="KAG5641913.1"/>
    </source>
</evidence>
<evidence type="ECO:0008006" key="3">
    <source>
        <dbReference type="Google" id="ProtNLM"/>
    </source>
</evidence>
<dbReference type="Proteomes" id="UP000775547">
    <property type="component" value="Unassembled WGS sequence"/>
</dbReference>
<proteinExistence type="predicted"/>
<dbReference type="EMBL" id="JABCKV010000234">
    <property type="protein sequence ID" value="KAG5641913.1"/>
    <property type="molecule type" value="Genomic_DNA"/>
</dbReference>
<name>A0A9P7G4G7_9AGAR</name>
<evidence type="ECO:0000313" key="2">
    <source>
        <dbReference type="Proteomes" id="UP000775547"/>
    </source>
</evidence>